<evidence type="ECO:0000313" key="2">
    <source>
        <dbReference type="Proteomes" id="UP001596099"/>
    </source>
</evidence>
<proteinExistence type="predicted"/>
<dbReference type="Pfam" id="PF03243">
    <property type="entry name" value="MerB"/>
    <property type="match status" value="1"/>
</dbReference>
<keyword evidence="1" id="KW-0456">Lyase</keyword>
<comment type="caution">
    <text evidence="1">The sequence shown here is derived from an EMBL/GenBank/DDBJ whole genome shotgun (WGS) entry which is preliminary data.</text>
</comment>
<dbReference type="AlphaFoldDB" id="A0ABD5RT73"/>
<dbReference type="InterPro" id="IPR053717">
    <property type="entry name" value="MerB_lyase_sf"/>
</dbReference>
<dbReference type="RefSeq" id="WP_247421438.1">
    <property type="nucleotide sequence ID" value="NZ_JALLGW010000005.1"/>
</dbReference>
<reference evidence="1 2" key="1">
    <citation type="journal article" date="2019" name="Int. J. Syst. Evol. Microbiol.">
        <title>The Global Catalogue of Microorganisms (GCM) 10K type strain sequencing project: providing services to taxonomists for standard genome sequencing and annotation.</title>
        <authorList>
            <consortium name="The Broad Institute Genomics Platform"/>
            <consortium name="The Broad Institute Genome Sequencing Center for Infectious Disease"/>
            <person name="Wu L."/>
            <person name="Ma J."/>
        </authorList>
    </citation>
    <scope>NUCLEOTIDE SEQUENCE [LARGE SCALE GENOMIC DNA]</scope>
    <source>
        <strain evidence="1 2">CGMCC 1.12543</strain>
    </source>
</reference>
<evidence type="ECO:0000313" key="1">
    <source>
        <dbReference type="EMBL" id="MFC5973732.1"/>
    </source>
</evidence>
<dbReference type="EMBL" id="JBHSQH010000004">
    <property type="protein sequence ID" value="MFC5973732.1"/>
    <property type="molecule type" value="Genomic_DNA"/>
</dbReference>
<name>A0ABD5RT73_9EURY</name>
<gene>
    <name evidence="1" type="primary">merB</name>
    <name evidence="1" type="ORF">ACFPYI_20595</name>
</gene>
<dbReference type="GO" id="GO:0018836">
    <property type="term" value="F:alkylmercury lyase activity"/>
    <property type="evidence" value="ECO:0007669"/>
    <property type="project" value="UniProtKB-EC"/>
</dbReference>
<organism evidence="1 2">
    <name type="scientific">Halomarina salina</name>
    <dbReference type="NCBI Taxonomy" id="1872699"/>
    <lineage>
        <taxon>Archaea</taxon>
        <taxon>Methanobacteriati</taxon>
        <taxon>Methanobacteriota</taxon>
        <taxon>Stenosarchaea group</taxon>
        <taxon>Halobacteria</taxon>
        <taxon>Halobacteriales</taxon>
        <taxon>Natronomonadaceae</taxon>
        <taxon>Halomarina</taxon>
    </lineage>
</organism>
<sequence length="210" mass="23338">MSETDTQSHRIDEELQTHVARAFEFDDPPETFEAFWQQMMRTFADALDRGVTVEDLCTTDESPHWATVNGETRYYQCVTDAFLLGMYLDEDVTARTVSPVSETELVVEFDADGVVSAPDGAVLSFGVERSVDPPDGPVTPEAMYGRFCPYSKAFASYEEYEQWVAANPEVVSDVQPLDESLNLQARLVRDVEPFGDSTESRNASGGDCSC</sequence>
<dbReference type="Proteomes" id="UP001596099">
    <property type="component" value="Unassembled WGS sequence"/>
</dbReference>
<dbReference type="Gene3D" id="3.30.450.410">
    <property type="match status" value="1"/>
</dbReference>
<accession>A0ABD5RT73</accession>
<dbReference type="InterPro" id="IPR004927">
    <property type="entry name" value="MerB"/>
</dbReference>
<keyword evidence="2" id="KW-1185">Reference proteome</keyword>
<dbReference type="EC" id="4.99.1.2" evidence="1"/>
<protein>
    <submittedName>
        <fullName evidence="1">Organomercurial lyase</fullName>
        <ecNumber evidence="1">4.99.1.2</ecNumber>
    </submittedName>
</protein>
<dbReference type="SUPFAM" id="SSF160387">
    <property type="entry name" value="NosL/MerB-like"/>
    <property type="match status" value="1"/>
</dbReference>